<name>A0ABY8K0G0_9ACTN</name>
<evidence type="ECO:0000313" key="2">
    <source>
        <dbReference type="EMBL" id="WGD41124.1"/>
    </source>
</evidence>
<evidence type="ECO:0000313" key="3">
    <source>
        <dbReference type="Proteomes" id="UP001216440"/>
    </source>
</evidence>
<proteinExistence type="predicted"/>
<gene>
    <name evidence="2" type="ORF">PYS65_13690</name>
</gene>
<organism evidence="2 3">
    <name type="scientific">Streptomyces cathayae</name>
    <dbReference type="NCBI Taxonomy" id="3031124"/>
    <lineage>
        <taxon>Bacteria</taxon>
        <taxon>Bacillati</taxon>
        <taxon>Actinomycetota</taxon>
        <taxon>Actinomycetes</taxon>
        <taxon>Kitasatosporales</taxon>
        <taxon>Streptomycetaceae</taxon>
        <taxon>Streptomyces</taxon>
    </lineage>
</organism>
<accession>A0ABY8K0G0</accession>
<feature type="region of interest" description="Disordered" evidence="1">
    <location>
        <begin position="48"/>
        <end position="78"/>
    </location>
</feature>
<feature type="compositionally biased region" description="Low complexity" evidence="1">
    <location>
        <begin position="49"/>
        <end position="63"/>
    </location>
</feature>
<dbReference type="EMBL" id="CP121682">
    <property type="protein sequence ID" value="WGD41124.1"/>
    <property type="molecule type" value="Genomic_DNA"/>
</dbReference>
<dbReference type="RefSeq" id="WP_279334242.1">
    <property type="nucleotide sequence ID" value="NZ_CP121682.1"/>
</dbReference>
<keyword evidence="3" id="KW-1185">Reference proteome</keyword>
<dbReference type="Proteomes" id="UP001216440">
    <property type="component" value="Chromosome"/>
</dbReference>
<protein>
    <submittedName>
        <fullName evidence="2">Uncharacterized protein</fullName>
    </submittedName>
</protein>
<reference evidence="2 3" key="1">
    <citation type="submission" date="2023-03" db="EMBL/GenBank/DDBJ databases">
        <authorList>
            <person name="Mo P."/>
        </authorList>
    </citation>
    <scope>NUCLEOTIDE SEQUENCE [LARGE SCALE GENOMIC DNA]</scope>
    <source>
        <strain evidence="2 3">HUAS 5</strain>
    </source>
</reference>
<sequence length="78" mass="8204">MARSSGSRQVRDTTVLRGSAIFGWASAMATVPPPSSVRSRVWVWPPFGARSARTPARTSTRASGQASGHPGGLNPSIR</sequence>
<evidence type="ECO:0000256" key="1">
    <source>
        <dbReference type="SAM" id="MobiDB-lite"/>
    </source>
</evidence>